<evidence type="ECO:0000259" key="12">
    <source>
        <dbReference type="Pfam" id="PF00122"/>
    </source>
</evidence>
<evidence type="ECO:0000256" key="3">
    <source>
        <dbReference type="ARBA" id="ARBA00022475"/>
    </source>
</evidence>
<dbReference type="EMBL" id="LCIN01000004">
    <property type="protein sequence ID" value="KKT57466.1"/>
    <property type="molecule type" value="Genomic_DNA"/>
</dbReference>
<keyword evidence="5 11" id="KW-0479">Metal-binding</keyword>
<evidence type="ECO:0000256" key="4">
    <source>
        <dbReference type="ARBA" id="ARBA00022692"/>
    </source>
</evidence>
<dbReference type="Gene3D" id="3.40.1110.10">
    <property type="entry name" value="Calcium-transporting ATPase, cytoplasmic domain N"/>
    <property type="match status" value="1"/>
</dbReference>
<dbReference type="GO" id="GO:0005886">
    <property type="term" value="C:plasma membrane"/>
    <property type="evidence" value="ECO:0007669"/>
    <property type="project" value="UniProtKB-SubCell"/>
</dbReference>
<keyword evidence="7 11" id="KW-0067">ATP-binding</keyword>
<keyword evidence="3 11" id="KW-1003">Cell membrane</keyword>
<evidence type="ECO:0000256" key="1">
    <source>
        <dbReference type="ARBA" id="ARBA00004651"/>
    </source>
</evidence>
<dbReference type="Pfam" id="PF00702">
    <property type="entry name" value="Hydrolase"/>
    <property type="match status" value="1"/>
</dbReference>
<feature type="transmembrane region" description="Helical" evidence="11">
    <location>
        <begin position="284"/>
        <end position="305"/>
    </location>
</feature>
<protein>
    <recommendedName>
        <fullName evidence="12">P-type ATPase A domain-containing protein</fullName>
    </recommendedName>
</protein>
<dbReference type="GO" id="GO:0016887">
    <property type="term" value="F:ATP hydrolysis activity"/>
    <property type="evidence" value="ECO:0007669"/>
    <property type="project" value="InterPro"/>
</dbReference>
<gene>
    <name evidence="13" type="ORF">UW49_C0004G0081</name>
</gene>
<dbReference type="AlphaFoldDB" id="A0A0G1IDK1"/>
<keyword evidence="6 11" id="KW-0547">Nucleotide-binding</keyword>
<dbReference type="SFLD" id="SFLDF00027">
    <property type="entry name" value="p-type_atpase"/>
    <property type="match status" value="1"/>
</dbReference>
<dbReference type="InterPro" id="IPR018303">
    <property type="entry name" value="ATPase_P-typ_P_site"/>
</dbReference>
<dbReference type="InterPro" id="IPR023298">
    <property type="entry name" value="ATPase_P-typ_TM_dom_sf"/>
</dbReference>
<feature type="transmembrane region" description="Helical" evidence="11">
    <location>
        <begin position="105"/>
        <end position="122"/>
    </location>
</feature>
<dbReference type="GO" id="GO:0005524">
    <property type="term" value="F:ATP binding"/>
    <property type="evidence" value="ECO:0007669"/>
    <property type="project" value="UniProtKB-UniRule"/>
</dbReference>
<keyword evidence="8" id="KW-1278">Translocase</keyword>
<dbReference type="PANTHER" id="PTHR43520">
    <property type="entry name" value="ATP7, ISOFORM B"/>
    <property type="match status" value="1"/>
</dbReference>
<dbReference type="GO" id="GO:0055070">
    <property type="term" value="P:copper ion homeostasis"/>
    <property type="evidence" value="ECO:0007669"/>
    <property type="project" value="TreeGrafter"/>
</dbReference>
<dbReference type="SUPFAM" id="SSF81665">
    <property type="entry name" value="Calcium ATPase, transmembrane domain M"/>
    <property type="match status" value="1"/>
</dbReference>
<evidence type="ECO:0000256" key="7">
    <source>
        <dbReference type="ARBA" id="ARBA00022840"/>
    </source>
</evidence>
<dbReference type="SUPFAM" id="SSF81653">
    <property type="entry name" value="Calcium ATPase, transduction domain A"/>
    <property type="match status" value="1"/>
</dbReference>
<evidence type="ECO:0000256" key="6">
    <source>
        <dbReference type="ARBA" id="ARBA00022741"/>
    </source>
</evidence>
<dbReference type="FunFam" id="2.70.150.10:FF:000020">
    <property type="entry name" value="Copper-exporting P-type ATPase A"/>
    <property type="match status" value="1"/>
</dbReference>
<feature type="transmembrane region" description="Helical" evidence="11">
    <location>
        <begin position="78"/>
        <end position="99"/>
    </location>
</feature>
<dbReference type="NCBIfam" id="TIGR01511">
    <property type="entry name" value="ATPase-IB1_Cu"/>
    <property type="match status" value="1"/>
</dbReference>
<dbReference type="InterPro" id="IPR008250">
    <property type="entry name" value="ATPase_P-typ_transduc_dom_A_sf"/>
</dbReference>
<keyword evidence="4 11" id="KW-0812">Transmembrane</keyword>
<feature type="transmembrane region" description="Helical" evidence="11">
    <location>
        <begin position="630"/>
        <end position="649"/>
    </location>
</feature>
<dbReference type="PROSITE" id="PS00154">
    <property type="entry name" value="ATPASE_E1_E2"/>
    <property type="match status" value="1"/>
</dbReference>
<dbReference type="InterPro" id="IPR001757">
    <property type="entry name" value="P_typ_ATPase"/>
</dbReference>
<dbReference type="InterPro" id="IPR044492">
    <property type="entry name" value="P_typ_ATPase_HD_dom"/>
</dbReference>
<dbReference type="PRINTS" id="PR00120">
    <property type="entry name" value="HATPASE"/>
</dbReference>
<dbReference type="Gene3D" id="2.70.150.10">
    <property type="entry name" value="Calcium-transporting ATPase, cytoplasmic transduction domain A"/>
    <property type="match status" value="1"/>
</dbReference>
<feature type="transmembrane region" description="Helical" evidence="11">
    <location>
        <begin position="46"/>
        <end position="71"/>
    </location>
</feature>
<dbReference type="Gene3D" id="3.40.50.1000">
    <property type="entry name" value="HAD superfamily/HAD-like"/>
    <property type="match status" value="1"/>
</dbReference>
<dbReference type="CDD" id="cd02094">
    <property type="entry name" value="P-type_ATPase_Cu-like"/>
    <property type="match status" value="1"/>
</dbReference>
<dbReference type="NCBIfam" id="TIGR01494">
    <property type="entry name" value="ATPase_P-type"/>
    <property type="match status" value="1"/>
</dbReference>
<dbReference type="InterPro" id="IPR023214">
    <property type="entry name" value="HAD_sf"/>
</dbReference>
<dbReference type="InterPro" id="IPR036412">
    <property type="entry name" value="HAD-like_sf"/>
</dbReference>
<dbReference type="PANTHER" id="PTHR43520:SF8">
    <property type="entry name" value="P-TYPE CU(+) TRANSPORTER"/>
    <property type="match status" value="1"/>
</dbReference>
<dbReference type="SUPFAM" id="SSF56784">
    <property type="entry name" value="HAD-like"/>
    <property type="match status" value="1"/>
</dbReference>
<name>A0A0G1IDK1_9BACT</name>
<evidence type="ECO:0000256" key="2">
    <source>
        <dbReference type="ARBA" id="ARBA00006024"/>
    </source>
</evidence>
<evidence type="ECO:0000313" key="14">
    <source>
        <dbReference type="Proteomes" id="UP000033977"/>
    </source>
</evidence>
<comment type="similarity">
    <text evidence="2 11">Belongs to the cation transport ATPase (P-type) (TC 3.A.3) family. Type IB subfamily.</text>
</comment>
<evidence type="ECO:0000256" key="8">
    <source>
        <dbReference type="ARBA" id="ARBA00022967"/>
    </source>
</evidence>
<comment type="caution">
    <text evidence="13">The sequence shown here is derived from an EMBL/GenBank/DDBJ whole genome shotgun (WGS) entry which is preliminary data.</text>
</comment>
<evidence type="ECO:0000256" key="9">
    <source>
        <dbReference type="ARBA" id="ARBA00022989"/>
    </source>
</evidence>
<evidence type="ECO:0000256" key="5">
    <source>
        <dbReference type="ARBA" id="ARBA00022723"/>
    </source>
</evidence>
<dbReference type="InterPro" id="IPR023299">
    <property type="entry name" value="ATPase_P-typ_cyto_dom_N"/>
</dbReference>
<dbReference type="InterPro" id="IPR059000">
    <property type="entry name" value="ATPase_P-type_domA"/>
</dbReference>
<reference evidence="13 14" key="1">
    <citation type="journal article" date="2015" name="Nature">
        <title>rRNA introns, odd ribosomes, and small enigmatic genomes across a large radiation of phyla.</title>
        <authorList>
            <person name="Brown C.T."/>
            <person name="Hug L.A."/>
            <person name="Thomas B.C."/>
            <person name="Sharon I."/>
            <person name="Castelle C.J."/>
            <person name="Singh A."/>
            <person name="Wilkins M.J."/>
            <person name="Williams K.H."/>
            <person name="Banfield J.F."/>
        </authorList>
    </citation>
    <scope>NUCLEOTIDE SEQUENCE [LARGE SCALE GENOMIC DNA]</scope>
</reference>
<sequence>MAKHMEADMRRRFWVSFILSIPIVLYSPLGLNYFKFNLPTLIPANWLLLILTTPIVFWTGSIFITGTYYSLKARKLNMSVLIATGVLAAYFFSVLLTIIGGNETFYEAAALLVTFVLFGHWMEMKSRRGTSDALRALFDLVPPQAKVIRSGMEIAIPSAEIVHNDIVVLRPGDKVPVDGIITEGESSIDESLVTGESIPVAKKIGDKVIGGSVNQTGRVEFKATQVGSETVLAQIIKMVETAQNSKAPGQRIADKAAGWLVLVAVGSGITAFLGWYFIAGAALLTALTFAISAIVIACPDALGLATPTAVAVGTGIGAKHNILIKDAATLENTSRINAIILDKTGTLTDGKPKVSDVVAFNNFSEHEILRYEASLEAGSNHPLAKAIFEETEKRGTLPLKPMENFESLAGHGLKARIGGKIILAGTEKLLRDNGVSTELGRGALDRLAGEGKTLSLLAVGGVFAGIVAAADPARVNSKKTISALKNLGMEVVMITGDHTKVAEGIGKALGIDRVFAEVLPADKAKWVSKLQEEGKFVAMVGDGINDAPALAQADIGIAIGAGTDVAIETGNIVLMKSDPYDIVAAIRLSKATVVKMKQNLFWAAIYNVLAIPVAAGVFYTSLGWSLRPEISALLMSASSIIVAANAVLLKRVERKLKI</sequence>
<feature type="domain" description="P-type ATPase A" evidence="12">
    <location>
        <begin position="140"/>
        <end position="240"/>
    </location>
</feature>
<feature type="transmembrane region" description="Helical" evidence="11">
    <location>
        <begin position="12"/>
        <end position="34"/>
    </location>
</feature>
<evidence type="ECO:0000256" key="11">
    <source>
        <dbReference type="RuleBase" id="RU362081"/>
    </source>
</evidence>
<dbReference type="Proteomes" id="UP000033977">
    <property type="component" value="Unassembled WGS sequence"/>
</dbReference>
<accession>A0A0G1IDK1</accession>
<feature type="transmembrane region" description="Helical" evidence="11">
    <location>
        <begin position="600"/>
        <end position="624"/>
    </location>
</feature>
<dbReference type="PRINTS" id="PR00119">
    <property type="entry name" value="CATATPASE"/>
</dbReference>
<dbReference type="InterPro" id="IPR027256">
    <property type="entry name" value="P-typ_ATPase_IB"/>
</dbReference>
<dbReference type="PATRIC" id="fig|1618652.3.peg.360"/>
<dbReference type="GO" id="GO:0043682">
    <property type="term" value="F:P-type divalent copper transporter activity"/>
    <property type="evidence" value="ECO:0007669"/>
    <property type="project" value="TreeGrafter"/>
</dbReference>
<keyword evidence="9 11" id="KW-1133">Transmembrane helix</keyword>
<evidence type="ECO:0000256" key="10">
    <source>
        <dbReference type="ARBA" id="ARBA00023136"/>
    </source>
</evidence>
<comment type="subcellular location">
    <subcellularLocation>
        <location evidence="1">Cell membrane</location>
        <topology evidence="1">Multi-pass membrane protein</topology>
    </subcellularLocation>
</comment>
<organism evidence="13 14">
    <name type="scientific">Candidatus Giovannonibacteria bacterium GW2011_GWB1_44_23</name>
    <dbReference type="NCBI Taxonomy" id="1618652"/>
    <lineage>
        <taxon>Bacteria</taxon>
        <taxon>Candidatus Giovannoniibacteriota</taxon>
    </lineage>
</organism>
<evidence type="ECO:0000313" key="13">
    <source>
        <dbReference type="EMBL" id="KKT57466.1"/>
    </source>
</evidence>
<dbReference type="NCBIfam" id="TIGR01525">
    <property type="entry name" value="ATPase-IB_hvy"/>
    <property type="match status" value="1"/>
</dbReference>
<dbReference type="SFLD" id="SFLDS00003">
    <property type="entry name" value="Haloacid_Dehalogenase"/>
    <property type="match status" value="1"/>
</dbReference>
<dbReference type="SFLD" id="SFLDG00002">
    <property type="entry name" value="C1.7:_P-type_atpase_like"/>
    <property type="match status" value="1"/>
</dbReference>
<proteinExistence type="inferred from homology"/>
<feature type="transmembrane region" description="Helical" evidence="11">
    <location>
        <begin position="256"/>
        <end position="278"/>
    </location>
</feature>
<keyword evidence="10 11" id="KW-0472">Membrane</keyword>
<dbReference type="Pfam" id="PF00122">
    <property type="entry name" value="E1-E2_ATPase"/>
    <property type="match status" value="1"/>
</dbReference>
<dbReference type="GO" id="GO:0005507">
    <property type="term" value="F:copper ion binding"/>
    <property type="evidence" value="ECO:0007669"/>
    <property type="project" value="TreeGrafter"/>
</dbReference>